<gene>
    <name evidence="2" type="ORF">B0T15DRAFT_158983</name>
</gene>
<feature type="region of interest" description="Disordered" evidence="1">
    <location>
        <begin position="1"/>
        <end position="56"/>
    </location>
</feature>
<protein>
    <submittedName>
        <fullName evidence="2">Uncharacterized protein</fullName>
    </submittedName>
</protein>
<reference evidence="2" key="1">
    <citation type="journal article" date="2023" name="Mol. Phylogenet. Evol.">
        <title>Genome-scale phylogeny and comparative genomics of the fungal order Sordariales.</title>
        <authorList>
            <person name="Hensen N."/>
            <person name="Bonometti L."/>
            <person name="Westerberg I."/>
            <person name="Brannstrom I.O."/>
            <person name="Guillou S."/>
            <person name="Cros-Aarteil S."/>
            <person name="Calhoun S."/>
            <person name="Haridas S."/>
            <person name="Kuo A."/>
            <person name="Mondo S."/>
            <person name="Pangilinan J."/>
            <person name="Riley R."/>
            <person name="LaButti K."/>
            <person name="Andreopoulos B."/>
            <person name="Lipzen A."/>
            <person name="Chen C."/>
            <person name="Yan M."/>
            <person name="Daum C."/>
            <person name="Ng V."/>
            <person name="Clum A."/>
            <person name="Steindorff A."/>
            <person name="Ohm R.A."/>
            <person name="Martin F."/>
            <person name="Silar P."/>
            <person name="Natvig D.O."/>
            <person name="Lalanne C."/>
            <person name="Gautier V."/>
            <person name="Ament-Velasquez S.L."/>
            <person name="Kruys A."/>
            <person name="Hutchinson M.I."/>
            <person name="Powell A.J."/>
            <person name="Barry K."/>
            <person name="Miller A.N."/>
            <person name="Grigoriev I.V."/>
            <person name="Debuchy R."/>
            <person name="Gladieux P."/>
            <person name="Hiltunen Thoren M."/>
            <person name="Johannesson H."/>
        </authorList>
    </citation>
    <scope>NUCLEOTIDE SEQUENCE</scope>
    <source>
        <strain evidence="2">CBS 333.67</strain>
    </source>
</reference>
<feature type="compositionally biased region" description="Acidic residues" evidence="1">
    <location>
        <begin position="144"/>
        <end position="154"/>
    </location>
</feature>
<keyword evidence="3" id="KW-1185">Reference proteome</keyword>
<evidence type="ECO:0000256" key="1">
    <source>
        <dbReference type="SAM" id="MobiDB-lite"/>
    </source>
</evidence>
<accession>A0AAJ0GVQ0</accession>
<feature type="region of interest" description="Disordered" evidence="1">
    <location>
        <begin position="119"/>
        <end position="166"/>
    </location>
</feature>
<evidence type="ECO:0000313" key="3">
    <source>
        <dbReference type="Proteomes" id="UP001273166"/>
    </source>
</evidence>
<dbReference type="AlphaFoldDB" id="A0AAJ0GVQ0"/>
<sequence>MARPFSYSSTPAAAPSEAKPLPEPDIIEEPQRPGTSGTEAALKVTRRRASQKLRQAERAERLYRAKKRSAATRANYADAKDHLHQAKEHFKLGVKLLVAVVKGVPYVLREKHEVKRLKREEEKRKKVMEMKQRLDEKLAGAEGNGDEDRPEGEESVGVPAAKGSRR</sequence>
<feature type="compositionally biased region" description="Polar residues" evidence="1">
    <location>
        <begin position="1"/>
        <end position="11"/>
    </location>
</feature>
<proteinExistence type="predicted"/>
<comment type="caution">
    <text evidence="2">The sequence shown here is derived from an EMBL/GenBank/DDBJ whole genome shotgun (WGS) entry which is preliminary data.</text>
</comment>
<dbReference type="Proteomes" id="UP001273166">
    <property type="component" value="Unassembled WGS sequence"/>
</dbReference>
<organism evidence="2 3">
    <name type="scientific">Chaetomium strumarium</name>
    <dbReference type="NCBI Taxonomy" id="1170767"/>
    <lineage>
        <taxon>Eukaryota</taxon>
        <taxon>Fungi</taxon>
        <taxon>Dikarya</taxon>
        <taxon>Ascomycota</taxon>
        <taxon>Pezizomycotina</taxon>
        <taxon>Sordariomycetes</taxon>
        <taxon>Sordariomycetidae</taxon>
        <taxon>Sordariales</taxon>
        <taxon>Chaetomiaceae</taxon>
        <taxon>Chaetomium</taxon>
    </lineage>
</organism>
<reference evidence="2" key="2">
    <citation type="submission" date="2023-06" db="EMBL/GenBank/DDBJ databases">
        <authorList>
            <consortium name="Lawrence Berkeley National Laboratory"/>
            <person name="Mondo S.J."/>
            <person name="Hensen N."/>
            <person name="Bonometti L."/>
            <person name="Westerberg I."/>
            <person name="Brannstrom I.O."/>
            <person name="Guillou S."/>
            <person name="Cros-Aarteil S."/>
            <person name="Calhoun S."/>
            <person name="Haridas S."/>
            <person name="Kuo A."/>
            <person name="Pangilinan J."/>
            <person name="Riley R."/>
            <person name="Labutti K."/>
            <person name="Andreopoulos B."/>
            <person name="Lipzen A."/>
            <person name="Chen C."/>
            <person name="Yanf M."/>
            <person name="Daum C."/>
            <person name="Ng V."/>
            <person name="Clum A."/>
            <person name="Steindorff A."/>
            <person name="Ohm R."/>
            <person name="Martin F."/>
            <person name="Silar P."/>
            <person name="Natvig D."/>
            <person name="Lalanne C."/>
            <person name="Gautier V."/>
            <person name="Ament-Velasquez S.L."/>
            <person name="Kruys A."/>
            <person name="Hutchinson M.I."/>
            <person name="Powell A.J."/>
            <person name="Barry K."/>
            <person name="Miller A.N."/>
            <person name="Grigoriev I.V."/>
            <person name="Debuchy R."/>
            <person name="Gladieux P."/>
            <person name="Thoren M.H."/>
            <person name="Johannesson H."/>
        </authorList>
    </citation>
    <scope>NUCLEOTIDE SEQUENCE</scope>
    <source>
        <strain evidence="2">CBS 333.67</strain>
    </source>
</reference>
<dbReference type="GeneID" id="87880919"/>
<evidence type="ECO:0000313" key="2">
    <source>
        <dbReference type="EMBL" id="KAK3306957.1"/>
    </source>
</evidence>
<feature type="compositionally biased region" description="Basic and acidic residues" evidence="1">
    <location>
        <begin position="119"/>
        <end position="139"/>
    </location>
</feature>
<dbReference type="RefSeq" id="XP_062722737.1">
    <property type="nucleotide sequence ID" value="XM_062862090.1"/>
</dbReference>
<dbReference type="EMBL" id="JAUDZG010000003">
    <property type="protein sequence ID" value="KAK3306957.1"/>
    <property type="molecule type" value="Genomic_DNA"/>
</dbReference>
<name>A0AAJ0GVQ0_9PEZI</name>